<dbReference type="InterPro" id="IPR006149">
    <property type="entry name" value="EB_dom"/>
</dbReference>
<reference evidence="5 6" key="1">
    <citation type="submission" date="2024-04" db="EMBL/GenBank/DDBJ databases">
        <authorList>
            <person name="Rising A."/>
            <person name="Reimegard J."/>
            <person name="Sonavane S."/>
            <person name="Akerstrom W."/>
            <person name="Nylinder S."/>
            <person name="Hedman E."/>
            <person name="Kallberg Y."/>
        </authorList>
    </citation>
    <scope>NUCLEOTIDE SEQUENCE [LARGE SCALE GENOMIC DNA]</scope>
</reference>
<keyword evidence="6" id="KW-1185">Reference proteome</keyword>
<dbReference type="InterPro" id="IPR036179">
    <property type="entry name" value="Ig-like_dom_sf"/>
</dbReference>
<evidence type="ECO:0000313" key="6">
    <source>
        <dbReference type="Proteomes" id="UP001497382"/>
    </source>
</evidence>
<dbReference type="EMBL" id="CAXIEN010000066">
    <property type="protein sequence ID" value="CAL1273343.1"/>
    <property type="molecule type" value="Genomic_DNA"/>
</dbReference>
<dbReference type="AlphaFoldDB" id="A0AAV1ZQ97"/>
<dbReference type="Pfam" id="PF01683">
    <property type="entry name" value="EB"/>
    <property type="match status" value="1"/>
</dbReference>
<feature type="transmembrane region" description="Helical" evidence="2">
    <location>
        <begin position="238"/>
        <end position="262"/>
    </location>
</feature>
<evidence type="ECO:0000256" key="3">
    <source>
        <dbReference type="SAM" id="SignalP"/>
    </source>
</evidence>
<keyword evidence="2" id="KW-1133">Transmembrane helix</keyword>
<dbReference type="SMART" id="SM00409">
    <property type="entry name" value="IG"/>
    <property type="match status" value="1"/>
</dbReference>
<evidence type="ECO:0000256" key="2">
    <source>
        <dbReference type="SAM" id="Phobius"/>
    </source>
</evidence>
<comment type="caution">
    <text evidence="5">The sequence shown here is derived from an EMBL/GenBank/DDBJ whole genome shotgun (WGS) entry which is preliminary data.</text>
</comment>
<organism evidence="5 6">
    <name type="scientific">Larinioides sclopetarius</name>
    <dbReference type="NCBI Taxonomy" id="280406"/>
    <lineage>
        <taxon>Eukaryota</taxon>
        <taxon>Metazoa</taxon>
        <taxon>Ecdysozoa</taxon>
        <taxon>Arthropoda</taxon>
        <taxon>Chelicerata</taxon>
        <taxon>Arachnida</taxon>
        <taxon>Araneae</taxon>
        <taxon>Araneomorphae</taxon>
        <taxon>Entelegynae</taxon>
        <taxon>Araneoidea</taxon>
        <taxon>Araneidae</taxon>
        <taxon>Larinioides</taxon>
    </lineage>
</organism>
<feature type="chain" id="PRO_5043841845" description="Immunoglobulin domain-containing protein" evidence="3">
    <location>
        <begin position="27"/>
        <end position="362"/>
    </location>
</feature>
<name>A0AAV1ZQ97_9ARAC</name>
<keyword evidence="2" id="KW-0812">Transmembrane</keyword>
<evidence type="ECO:0000256" key="1">
    <source>
        <dbReference type="SAM" id="MobiDB-lite"/>
    </source>
</evidence>
<dbReference type="InterPro" id="IPR003599">
    <property type="entry name" value="Ig_sub"/>
</dbReference>
<accession>A0AAV1ZQ97</accession>
<dbReference type="Proteomes" id="UP001497382">
    <property type="component" value="Unassembled WGS sequence"/>
</dbReference>
<gene>
    <name evidence="5" type="ORF">LARSCL_LOCUS6843</name>
</gene>
<sequence>MFSINSATVCCTILVIICLALVHSHALPNLRVRRLGGGYSNEGDLRLEPTEAIVYPGSNVTFICSHTSNVTFRWTLNSDIKLYDAQFGASVSGESGGPVFYSRLIIPLVTRRMSGEVICFADEDHSRVSAFLIVNGVRNGGACRASSDCMTDKAVCMDGFCECPRNYVRLTVKDKSFDACREMIYSLYDPCEFDEQCTHLVDPLSVCKKVCVCAPWAKDRRGRCFALSELTSNRSQEMYRVGLIAVTCIIILIVAVSLWVTLKRSCHEQNLDGQRRSITQNDVPSGNRISIDLSSDKPPSYDDVLVNEDQVTSPPNFKDALKNCMSAKRLLRQVSAPAGQLLPQPVAEIPKGFPSLCGKGTS</sequence>
<keyword evidence="3" id="KW-0732">Signal</keyword>
<feature type="region of interest" description="Disordered" evidence="1">
    <location>
        <begin position="277"/>
        <end position="297"/>
    </location>
</feature>
<protein>
    <recommendedName>
        <fullName evidence="4">Immunoglobulin domain-containing protein</fullName>
    </recommendedName>
</protein>
<keyword evidence="2" id="KW-0472">Membrane</keyword>
<feature type="signal peptide" evidence="3">
    <location>
        <begin position="1"/>
        <end position="26"/>
    </location>
</feature>
<evidence type="ECO:0000313" key="5">
    <source>
        <dbReference type="EMBL" id="CAL1273343.1"/>
    </source>
</evidence>
<dbReference type="SUPFAM" id="SSF48726">
    <property type="entry name" value="Immunoglobulin"/>
    <property type="match status" value="1"/>
</dbReference>
<feature type="domain" description="Immunoglobulin" evidence="4">
    <location>
        <begin position="49"/>
        <end position="135"/>
    </location>
</feature>
<evidence type="ECO:0000259" key="4">
    <source>
        <dbReference type="SMART" id="SM00409"/>
    </source>
</evidence>
<proteinExistence type="predicted"/>
<feature type="compositionally biased region" description="Polar residues" evidence="1">
    <location>
        <begin position="277"/>
        <end position="288"/>
    </location>
</feature>
<feature type="non-terminal residue" evidence="5">
    <location>
        <position position="362"/>
    </location>
</feature>